<dbReference type="Pfam" id="PF00498">
    <property type="entry name" value="FHA"/>
    <property type="match status" value="1"/>
</dbReference>
<evidence type="ECO:0000256" key="1">
    <source>
        <dbReference type="ARBA" id="ARBA00022553"/>
    </source>
</evidence>
<gene>
    <name evidence="3" type="ORF">ET996_03190</name>
</gene>
<reference evidence="3 4" key="1">
    <citation type="submission" date="2019-01" db="EMBL/GenBank/DDBJ databases">
        <title>Lactibacter flavus gen. nov., sp. nov., a novel bacterium of the family Propionibacteriaceae isolated from raw milk and dairy products.</title>
        <authorList>
            <person name="Huptas C."/>
            <person name="Wenning M."/>
            <person name="Breitenwieser F."/>
            <person name="Doll E."/>
            <person name="Von Neubeck M."/>
            <person name="Busse H.-J."/>
            <person name="Scherer S."/>
        </authorList>
    </citation>
    <scope>NUCLEOTIDE SEQUENCE [LARGE SCALE GENOMIC DNA]</scope>
    <source>
        <strain evidence="3 4">DSM 22130</strain>
    </source>
</reference>
<dbReference type="PROSITE" id="PS50006">
    <property type="entry name" value="FHA_DOMAIN"/>
    <property type="match status" value="1"/>
</dbReference>
<keyword evidence="1" id="KW-0597">Phosphoprotein</keyword>
<accession>A0A4Q9KPN9</accession>
<dbReference type="EMBL" id="SDMR01000002">
    <property type="protein sequence ID" value="TBT95990.1"/>
    <property type="molecule type" value="Genomic_DNA"/>
</dbReference>
<dbReference type="SUPFAM" id="SSF49879">
    <property type="entry name" value="SMAD/FHA domain"/>
    <property type="match status" value="1"/>
</dbReference>
<organism evidence="3 4">
    <name type="scientific">Propioniciclava tarda</name>
    <dbReference type="NCBI Taxonomy" id="433330"/>
    <lineage>
        <taxon>Bacteria</taxon>
        <taxon>Bacillati</taxon>
        <taxon>Actinomycetota</taxon>
        <taxon>Actinomycetes</taxon>
        <taxon>Propionibacteriales</taxon>
        <taxon>Propionibacteriaceae</taxon>
        <taxon>Propioniciclava</taxon>
    </lineage>
</organism>
<dbReference type="InterPro" id="IPR050923">
    <property type="entry name" value="Cell_Proc_Reg/RNA_Proc"/>
</dbReference>
<name>A0A4Q9KPN9_PROTD</name>
<evidence type="ECO:0000313" key="4">
    <source>
        <dbReference type="Proteomes" id="UP000291933"/>
    </source>
</evidence>
<evidence type="ECO:0000313" key="3">
    <source>
        <dbReference type="EMBL" id="TBT95990.1"/>
    </source>
</evidence>
<dbReference type="RefSeq" id="WP_131171105.1">
    <property type="nucleotide sequence ID" value="NZ_FXTL01000002.1"/>
</dbReference>
<dbReference type="InterPro" id="IPR008984">
    <property type="entry name" value="SMAD_FHA_dom_sf"/>
</dbReference>
<dbReference type="InterPro" id="IPR000253">
    <property type="entry name" value="FHA_dom"/>
</dbReference>
<dbReference type="Proteomes" id="UP000291933">
    <property type="component" value="Unassembled WGS sequence"/>
</dbReference>
<keyword evidence="4" id="KW-1185">Reference proteome</keyword>
<dbReference type="SMART" id="SM00240">
    <property type="entry name" value="FHA"/>
    <property type="match status" value="1"/>
</dbReference>
<feature type="domain" description="FHA" evidence="2">
    <location>
        <begin position="83"/>
        <end position="132"/>
    </location>
</feature>
<dbReference type="Pfam" id="PF13240">
    <property type="entry name" value="Zn_Ribbon_1"/>
    <property type="match status" value="1"/>
</dbReference>
<sequence length="161" mass="17456">MTCPECGQQLPDTVNFCSNCGAALKSHSGDTTRVIPAIPSEDQVELTEAQLEALADIPRGVGLLLVVRGPNEGTKFVLDTDTVTAGRHPQCDIFLDDVTVSRHHAKLTNRAGHSWITDLNSLNGTYVNRSLIEGDSPLKRGDEVQIGKFRMLYLVDPAGQD</sequence>
<proteinExistence type="predicted"/>
<dbReference type="Gene3D" id="2.60.200.20">
    <property type="match status" value="1"/>
</dbReference>
<dbReference type="AlphaFoldDB" id="A0A4Q9KPN9"/>
<comment type="caution">
    <text evidence="3">The sequence shown here is derived from an EMBL/GenBank/DDBJ whole genome shotgun (WGS) entry which is preliminary data.</text>
</comment>
<dbReference type="OrthoDB" id="9815925at2"/>
<dbReference type="PANTHER" id="PTHR23308">
    <property type="entry name" value="NUCLEAR INHIBITOR OF PROTEIN PHOSPHATASE-1"/>
    <property type="match status" value="1"/>
</dbReference>
<protein>
    <submittedName>
        <fullName evidence="3">FHA domain-containing protein</fullName>
    </submittedName>
</protein>
<dbReference type="InterPro" id="IPR026870">
    <property type="entry name" value="Zinc_ribbon_dom"/>
</dbReference>
<evidence type="ECO:0000259" key="2">
    <source>
        <dbReference type="PROSITE" id="PS50006"/>
    </source>
</evidence>